<keyword evidence="3 5" id="KW-1133">Transmembrane helix</keyword>
<keyword evidence="2 5" id="KW-0812">Transmembrane</keyword>
<organism evidence="7 8">
    <name type="scientific">Candidatus Woykebacteria bacterium RBG_16_43_9</name>
    <dbReference type="NCBI Taxonomy" id="1802596"/>
    <lineage>
        <taxon>Bacteria</taxon>
        <taxon>Candidatus Woykeibacteriota</taxon>
    </lineage>
</organism>
<evidence type="ECO:0000256" key="1">
    <source>
        <dbReference type="ARBA" id="ARBA00004141"/>
    </source>
</evidence>
<keyword evidence="4 5" id="KW-0472">Membrane</keyword>
<comment type="subcellular location">
    <subcellularLocation>
        <location evidence="1">Membrane</location>
        <topology evidence="1">Multi-pass membrane protein</topology>
    </subcellularLocation>
</comment>
<protein>
    <recommendedName>
        <fullName evidence="6">Cation efflux protein transmembrane domain-containing protein</fullName>
    </recommendedName>
</protein>
<dbReference type="SUPFAM" id="SSF161111">
    <property type="entry name" value="Cation efflux protein transmembrane domain-like"/>
    <property type="match status" value="1"/>
</dbReference>
<dbReference type="PANTHER" id="PTHR11562">
    <property type="entry name" value="CATION EFFLUX PROTEIN/ ZINC TRANSPORTER"/>
    <property type="match status" value="1"/>
</dbReference>
<proteinExistence type="predicted"/>
<evidence type="ECO:0000256" key="2">
    <source>
        <dbReference type="ARBA" id="ARBA00022692"/>
    </source>
</evidence>
<evidence type="ECO:0000256" key="4">
    <source>
        <dbReference type="ARBA" id="ARBA00023136"/>
    </source>
</evidence>
<feature type="transmembrane region" description="Helical" evidence="5">
    <location>
        <begin position="12"/>
        <end position="31"/>
    </location>
</feature>
<comment type="caution">
    <text evidence="7">The sequence shown here is derived from an EMBL/GenBank/DDBJ whole genome shotgun (WGS) entry which is preliminary data.</text>
</comment>
<sequence length="211" mass="22801">MHRHAQISQATSKVLLIGGCLFTFQLVLSAMTRSISLFSDTAHVGGDLLAIFVVIGTQIVAGFSDRTRGSIVQDDKYHGIELAAVAANGLILLSVASILSLEATSRLSDPPNISGIILIPGLLGLAVNLWMLTLLWEEREHLTVQSALAHVSFDSLASIGVIVAGISIYATGERLIDPVVSFFIIFLIVIWGFGLIWRAARTYRFQNHSTT</sequence>
<dbReference type="Pfam" id="PF01545">
    <property type="entry name" value="Cation_efflux"/>
    <property type="match status" value="1"/>
</dbReference>
<feature type="transmembrane region" description="Helical" evidence="5">
    <location>
        <begin position="148"/>
        <end position="169"/>
    </location>
</feature>
<dbReference type="STRING" id="1802596.A2Z11_01355"/>
<dbReference type="Proteomes" id="UP000176389">
    <property type="component" value="Unassembled WGS sequence"/>
</dbReference>
<feature type="transmembrane region" description="Helical" evidence="5">
    <location>
        <begin position="43"/>
        <end position="61"/>
    </location>
</feature>
<dbReference type="GO" id="GO:0005385">
    <property type="term" value="F:zinc ion transmembrane transporter activity"/>
    <property type="evidence" value="ECO:0007669"/>
    <property type="project" value="TreeGrafter"/>
</dbReference>
<dbReference type="InterPro" id="IPR050681">
    <property type="entry name" value="CDF/SLC30A"/>
</dbReference>
<dbReference type="GO" id="GO:0005886">
    <property type="term" value="C:plasma membrane"/>
    <property type="evidence" value="ECO:0007669"/>
    <property type="project" value="TreeGrafter"/>
</dbReference>
<dbReference type="InterPro" id="IPR027469">
    <property type="entry name" value="Cation_efflux_TMD_sf"/>
</dbReference>
<reference evidence="7 8" key="1">
    <citation type="journal article" date="2016" name="Nat. Commun.">
        <title>Thousands of microbial genomes shed light on interconnected biogeochemical processes in an aquifer system.</title>
        <authorList>
            <person name="Anantharaman K."/>
            <person name="Brown C.T."/>
            <person name="Hug L.A."/>
            <person name="Sharon I."/>
            <person name="Castelle C.J."/>
            <person name="Probst A.J."/>
            <person name="Thomas B.C."/>
            <person name="Singh A."/>
            <person name="Wilkins M.J."/>
            <person name="Karaoz U."/>
            <person name="Brodie E.L."/>
            <person name="Williams K.H."/>
            <person name="Hubbard S.S."/>
            <person name="Banfield J.F."/>
        </authorList>
    </citation>
    <scope>NUCLEOTIDE SEQUENCE [LARGE SCALE GENOMIC DNA]</scope>
</reference>
<evidence type="ECO:0000313" key="7">
    <source>
        <dbReference type="EMBL" id="OGY25125.1"/>
    </source>
</evidence>
<dbReference type="AlphaFoldDB" id="A0A1G1WBT2"/>
<dbReference type="InterPro" id="IPR058533">
    <property type="entry name" value="Cation_efflux_TM"/>
</dbReference>
<evidence type="ECO:0000256" key="5">
    <source>
        <dbReference type="SAM" id="Phobius"/>
    </source>
</evidence>
<dbReference type="Gene3D" id="1.20.1510.10">
    <property type="entry name" value="Cation efflux protein transmembrane domain"/>
    <property type="match status" value="1"/>
</dbReference>
<evidence type="ECO:0000256" key="3">
    <source>
        <dbReference type="ARBA" id="ARBA00022989"/>
    </source>
</evidence>
<dbReference type="EMBL" id="MHCS01000054">
    <property type="protein sequence ID" value="OGY25125.1"/>
    <property type="molecule type" value="Genomic_DNA"/>
</dbReference>
<feature type="transmembrane region" description="Helical" evidence="5">
    <location>
        <begin position="113"/>
        <end position="136"/>
    </location>
</feature>
<feature type="transmembrane region" description="Helical" evidence="5">
    <location>
        <begin position="82"/>
        <end position="101"/>
    </location>
</feature>
<evidence type="ECO:0000259" key="6">
    <source>
        <dbReference type="Pfam" id="PF01545"/>
    </source>
</evidence>
<evidence type="ECO:0000313" key="8">
    <source>
        <dbReference type="Proteomes" id="UP000176389"/>
    </source>
</evidence>
<name>A0A1G1WBT2_9BACT</name>
<gene>
    <name evidence="7" type="ORF">A2Z11_01355</name>
</gene>
<accession>A0A1G1WBT2</accession>
<feature type="domain" description="Cation efflux protein transmembrane" evidence="6">
    <location>
        <begin position="78"/>
        <end position="201"/>
    </location>
</feature>
<feature type="transmembrane region" description="Helical" evidence="5">
    <location>
        <begin position="175"/>
        <end position="197"/>
    </location>
</feature>
<dbReference type="PANTHER" id="PTHR11562:SF17">
    <property type="entry name" value="RE54080P-RELATED"/>
    <property type="match status" value="1"/>
</dbReference>